<dbReference type="PROSITE" id="PS01149">
    <property type="entry name" value="PSI_RSU"/>
    <property type="match status" value="1"/>
</dbReference>
<reference evidence="6 7" key="1">
    <citation type="journal article" date="2012" name="J. Bacteriol.">
        <title>Genome sequence of proteorhodopsin-containing sea ice bacterium Glaciecola punicea ACAM 611T.</title>
        <authorList>
            <person name="Qin Q.-L."/>
            <person name="Xie B.-B."/>
            <person name="Shu Y.-L."/>
            <person name="Rong J.-C."/>
            <person name="Zhao D.-L."/>
            <person name="Zhang X.-Y."/>
            <person name="Chen X.-L."/>
            <person name="Zhou B.-C."/>
            <person name="Zhanga Y.-Z."/>
        </authorList>
    </citation>
    <scope>NUCLEOTIDE SEQUENCE [LARGE SCALE GENOMIC DNA]</scope>
    <source>
        <strain evidence="6 7">ACAM 611</strain>
    </source>
</reference>
<dbReference type="InterPro" id="IPR000748">
    <property type="entry name" value="PsdUridine_synth_RsuA/RluB/E/F"/>
</dbReference>
<dbReference type="GO" id="GO:0140098">
    <property type="term" value="F:catalytic activity, acting on RNA"/>
    <property type="evidence" value="ECO:0007669"/>
    <property type="project" value="UniProtKB-ARBA"/>
</dbReference>
<dbReference type="InterPro" id="IPR018496">
    <property type="entry name" value="PsdUridine_synth_RsuA/RluB_CS"/>
</dbReference>
<dbReference type="GO" id="GO:0001522">
    <property type="term" value="P:pseudouridine synthesis"/>
    <property type="evidence" value="ECO:0007669"/>
    <property type="project" value="InterPro"/>
</dbReference>
<dbReference type="Pfam" id="PF00849">
    <property type="entry name" value="PseudoU_synth_2"/>
    <property type="match status" value="1"/>
</dbReference>
<dbReference type="Gene3D" id="3.30.70.1560">
    <property type="entry name" value="Alpha-L RNA-binding motif"/>
    <property type="match status" value="1"/>
</dbReference>
<dbReference type="InterPro" id="IPR020094">
    <property type="entry name" value="TruA/RsuA/RluB/E/F_N"/>
</dbReference>
<dbReference type="GO" id="GO:0003723">
    <property type="term" value="F:RNA binding"/>
    <property type="evidence" value="ECO:0007669"/>
    <property type="project" value="InterPro"/>
</dbReference>
<name>H5T8Z0_9ALTE</name>
<dbReference type="InterPro" id="IPR006145">
    <property type="entry name" value="PsdUridine_synth_RsuA/RluA"/>
</dbReference>
<evidence type="ECO:0000256" key="3">
    <source>
        <dbReference type="RuleBase" id="RU003887"/>
    </source>
</evidence>
<comment type="caution">
    <text evidence="6">The sequence shown here is derived from an EMBL/GenBank/DDBJ whole genome shotgun (WGS) entry which is preliminary data.</text>
</comment>
<dbReference type="AlphaFoldDB" id="H5T8Z0"/>
<evidence type="ECO:0000256" key="4">
    <source>
        <dbReference type="SAM" id="MobiDB-lite"/>
    </source>
</evidence>
<dbReference type="GO" id="GO:0009982">
    <property type="term" value="F:pseudouridine synthase activity"/>
    <property type="evidence" value="ECO:0007669"/>
    <property type="project" value="InterPro"/>
</dbReference>
<dbReference type="STRING" id="56804.BAE46_08105"/>
<sequence>MNPEQKSKKPFYKMSATAPQKASSREKSNHPARSKIAADCKSFTTVLFNKPFNVLCQFTDENDRTTLKDFIDIPNIYAAGRLDFDSEGLLLLTNDGALANKITSPKHKTNKTYWAQVEGVPSKEDIHRLAKGVQLKDGITAPAKINIMRAPNIWDRNPPIRQRKHIPTAWLSITISEGRNRQVRRMTAHIGHPTLRLIRYAIGKWTLDGVDNGEYLTISGDG</sequence>
<dbReference type="RefSeq" id="WP_006003260.1">
    <property type="nucleotide sequence ID" value="NZ_BAET01000007.1"/>
</dbReference>
<protein>
    <recommendedName>
        <fullName evidence="3">Pseudouridine synthase</fullName>
        <ecNumber evidence="3">5.4.99.-</ecNumber>
    </recommendedName>
</protein>
<feature type="region of interest" description="Disordered" evidence="4">
    <location>
        <begin position="1"/>
        <end position="33"/>
    </location>
</feature>
<dbReference type="PANTHER" id="PTHR47683">
    <property type="entry name" value="PSEUDOURIDINE SYNTHASE FAMILY PROTEIN-RELATED"/>
    <property type="match status" value="1"/>
</dbReference>
<evidence type="ECO:0000313" key="6">
    <source>
        <dbReference type="EMBL" id="GAB54767.1"/>
    </source>
</evidence>
<dbReference type="Proteomes" id="UP000053586">
    <property type="component" value="Unassembled WGS sequence"/>
</dbReference>
<dbReference type="GO" id="GO:0006364">
    <property type="term" value="P:rRNA processing"/>
    <property type="evidence" value="ECO:0007669"/>
    <property type="project" value="UniProtKB-ARBA"/>
</dbReference>
<keyword evidence="2 3" id="KW-0413">Isomerase</keyword>
<reference evidence="6 7" key="2">
    <citation type="journal article" date="2017" name="Antonie Van Leeuwenhoek">
        <title>Rhizobium rhizosphaerae sp. nov., a novel species isolated from rice rhizosphere.</title>
        <authorList>
            <person name="Zhao J.J."/>
            <person name="Zhang J."/>
            <person name="Zhang R.J."/>
            <person name="Zhang C.W."/>
            <person name="Yin H.Q."/>
            <person name="Zhang X.X."/>
        </authorList>
    </citation>
    <scope>NUCLEOTIDE SEQUENCE [LARGE SCALE GENOMIC DNA]</scope>
    <source>
        <strain evidence="6 7">ACAM 611</strain>
    </source>
</reference>
<dbReference type="SUPFAM" id="SSF55120">
    <property type="entry name" value="Pseudouridine synthase"/>
    <property type="match status" value="1"/>
</dbReference>
<evidence type="ECO:0000259" key="5">
    <source>
        <dbReference type="Pfam" id="PF00849"/>
    </source>
</evidence>
<dbReference type="Gene3D" id="3.30.70.580">
    <property type="entry name" value="Pseudouridine synthase I, catalytic domain, N-terminal subdomain"/>
    <property type="match status" value="1"/>
</dbReference>
<accession>H5T8Z0</accession>
<feature type="domain" description="Pseudouridine synthase RsuA/RluA-like" evidence="5">
    <location>
        <begin position="45"/>
        <end position="189"/>
    </location>
</feature>
<evidence type="ECO:0000313" key="7">
    <source>
        <dbReference type="Proteomes" id="UP000053586"/>
    </source>
</evidence>
<proteinExistence type="inferred from homology"/>
<dbReference type="PANTHER" id="PTHR47683:SF2">
    <property type="entry name" value="RNA-BINDING S4 DOMAIN-CONTAINING PROTEIN"/>
    <property type="match status" value="1"/>
</dbReference>
<keyword evidence="7" id="KW-1185">Reference proteome</keyword>
<dbReference type="NCBIfam" id="TIGR00093">
    <property type="entry name" value="pseudouridine synthase"/>
    <property type="match status" value="1"/>
</dbReference>
<organism evidence="6 7">
    <name type="scientific">Glaciecola punicea ACAM 611</name>
    <dbReference type="NCBI Taxonomy" id="1121923"/>
    <lineage>
        <taxon>Bacteria</taxon>
        <taxon>Pseudomonadati</taxon>
        <taxon>Pseudomonadota</taxon>
        <taxon>Gammaproteobacteria</taxon>
        <taxon>Alteromonadales</taxon>
        <taxon>Alteromonadaceae</taxon>
        <taxon>Glaciecola</taxon>
    </lineage>
</organism>
<dbReference type="InterPro" id="IPR020103">
    <property type="entry name" value="PsdUridine_synth_cat_dom_sf"/>
</dbReference>
<dbReference type="InterPro" id="IPR050343">
    <property type="entry name" value="RsuA_PseudoU_synthase"/>
</dbReference>
<dbReference type="eggNOG" id="COG1187">
    <property type="taxonomic scope" value="Bacteria"/>
</dbReference>
<evidence type="ECO:0000256" key="1">
    <source>
        <dbReference type="ARBA" id="ARBA00008348"/>
    </source>
</evidence>
<dbReference type="EC" id="5.4.99.-" evidence="3"/>
<gene>
    <name evidence="6" type="primary">rluE</name>
    <name evidence="6" type="ORF">GPUN_0627</name>
</gene>
<dbReference type="InterPro" id="IPR042092">
    <property type="entry name" value="PsdUridine_s_RsuA/RluB/E/F_cat"/>
</dbReference>
<dbReference type="EMBL" id="BAET01000007">
    <property type="protein sequence ID" value="GAB54767.1"/>
    <property type="molecule type" value="Genomic_DNA"/>
</dbReference>
<comment type="similarity">
    <text evidence="1 3">Belongs to the pseudouridine synthase RsuA family.</text>
</comment>
<evidence type="ECO:0000256" key="2">
    <source>
        <dbReference type="ARBA" id="ARBA00023235"/>
    </source>
</evidence>